<name>A0A075NVP7_9ALTE</name>
<evidence type="ECO:0008006" key="4">
    <source>
        <dbReference type="Google" id="ProtNLM"/>
    </source>
</evidence>
<proteinExistence type="predicted"/>
<dbReference type="AlphaFoldDB" id="A0A075NVP7"/>
<evidence type="ECO:0000256" key="1">
    <source>
        <dbReference type="SAM" id="SignalP"/>
    </source>
</evidence>
<keyword evidence="3" id="KW-1185">Reference proteome</keyword>
<evidence type="ECO:0000313" key="3">
    <source>
        <dbReference type="Proteomes" id="UP000056090"/>
    </source>
</evidence>
<feature type="signal peptide" evidence="1">
    <location>
        <begin position="1"/>
        <end position="24"/>
    </location>
</feature>
<dbReference type="eggNOG" id="COG3204">
    <property type="taxonomic scope" value="Bacteria"/>
</dbReference>
<feature type="chain" id="PRO_5001708513" description="Phytase-like domain-containing protein" evidence="1">
    <location>
        <begin position="25"/>
        <end position="282"/>
    </location>
</feature>
<gene>
    <name evidence="2" type="ORF">EP13_02005</name>
</gene>
<keyword evidence="1" id="KW-0732">Signal</keyword>
<dbReference type="EMBL" id="CP008849">
    <property type="protein sequence ID" value="AIF97566.1"/>
    <property type="molecule type" value="Genomic_DNA"/>
</dbReference>
<sequence length="282" mass="31198">MLLKLGLFSIFTTAVALMSGCAAQYPPSTKSLLLAPLSVLSQQLEETSGLYCTDDGLFTINDSGNEATVFELDYGARVKQIHTLALQNLDWEAITGDDNFLYIADIGNNKGKRENLAIHKVSRRHYDEISSVSVQYQGNTPSDNFPYAHDFDAEAMVLAEGKLLIFSKSWRTGIANVYEVGSETLQILTPIAQIAGLPGVITGADFDEMRNLYVVVGYKSDPFGNFSTFLAQLDTSFTPIEVWPLDEYKQVEGICVDKQGDYWFSEEATDLRKASLTRATIK</sequence>
<dbReference type="PROSITE" id="PS51257">
    <property type="entry name" value="PROKAR_LIPOPROTEIN"/>
    <property type="match status" value="1"/>
</dbReference>
<reference evidence="2 3" key="1">
    <citation type="submission" date="2014-06" db="EMBL/GenBank/DDBJ databases">
        <title>Genomes of Alteromonas australica, a world apart.</title>
        <authorList>
            <person name="Gonzaga A."/>
            <person name="Lopez-Perez M."/>
            <person name="Rodriguez-Valera F."/>
        </authorList>
    </citation>
    <scope>NUCLEOTIDE SEQUENCE [LARGE SCALE GENOMIC DNA]</scope>
    <source>
        <strain evidence="2 3">H 17</strain>
    </source>
</reference>
<accession>A0A075NVP7</accession>
<protein>
    <recommendedName>
        <fullName evidence="4">Phytase-like domain-containing protein</fullName>
    </recommendedName>
</protein>
<evidence type="ECO:0000313" key="2">
    <source>
        <dbReference type="EMBL" id="AIF97566.1"/>
    </source>
</evidence>
<organism evidence="2 3">
    <name type="scientific">Alteromonas australica</name>
    <dbReference type="NCBI Taxonomy" id="589873"/>
    <lineage>
        <taxon>Bacteria</taxon>
        <taxon>Pseudomonadati</taxon>
        <taxon>Pseudomonadota</taxon>
        <taxon>Gammaproteobacteria</taxon>
        <taxon>Alteromonadales</taxon>
        <taxon>Alteromonadaceae</taxon>
        <taxon>Alteromonas/Salinimonas group</taxon>
        <taxon>Alteromonas</taxon>
    </lineage>
</organism>
<dbReference type="SUPFAM" id="SSF101898">
    <property type="entry name" value="NHL repeat"/>
    <property type="match status" value="1"/>
</dbReference>
<dbReference type="Proteomes" id="UP000056090">
    <property type="component" value="Chromosome"/>
</dbReference>
<dbReference type="KEGG" id="aal:EP13_02005"/>